<feature type="region of interest" description="Disordered" evidence="1">
    <location>
        <begin position="60"/>
        <end position="81"/>
    </location>
</feature>
<protein>
    <submittedName>
        <fullName evidence="2">Uncharacterized protein</fullName>
    </submittedName>
</protein>
<sequence length="540" mass="59492">MLILFFSLSRAPEIIPGGWLYPPDISSTPLLDVRVSPRHSIYVSGEVVGQFIVDAGLSSYRGAPQEGTPPGSSESQSKRDGESVSGATLEYTIKINCKTVATGTITANTTNNLVEVQFDGVAPQLDAYPVKLTATAPDGTTYRASTSLFYLPDKTTGSVVKVDYLYGSLLYRNSFTNGSFSYVFPYGFYGNYDGYFRENDNIVAYSNRGFNGLHPVTSFVDSDMTSQINTMDAENLLWQYDMRHSYRNLTSVAEQVPLVKDHPSLLTWYTADEPDGWEDPLNSTKLAYDLLAEMDKYHPVALVLNCQNYYFRDYSSGADIVMEDAYPIGINATWSFHGTPCNLTYGDCGCDNCEGSLVDVPDRVDAFHAYQSWIGGGVASRKPIWAVPQSFSDETYWRRAPTPEEVWAMDILSFNHGAKGRFAWIYPAPETINDAASMMAQIVTVSPVMDFLTQANPVLLGDTSQNSPVDAAYWKLGDRAMVGVANPYNSTLLSVEIALPLDGWEVVGTPWGDVTWHINGDKLVAEGLFPAFGTSLILLQ</sequence>
<dbReference type="SUPFAM" id="SSF51445">
    <property type="entry name" value="(Trans)glycosidases"/>
    <property type="match status" value="1"/>
</dbReference>
<proteinExistence type="predicted"/>
<organism evidence="2 3">
    <name type="scientific">Stachybotrys chartarum (strain CBS 109288 / IBT 7711)</name>
    <name type="common">Toxic black mold</name>
    <name type="synonym">Stilbospora chartarum</name>
    <dbReference type="NCBI Taxonomy" id="1280523"/>
    <lineage>
        <taxon>Eukaryota</taxon>
        <taxon>Fungi</taxon>
        <taxon>Dikarya</taxon>
        <taxon>Ascomycota</taxon>
        <taxon>Pezizomycotina</taxon>
        <taxon>Sordariomycetes</taxon>
        <taxon>Hypocreomycetidae</taxon>
        <taxon>Hypocreales</taxon>
        <taxon>Stachybotryaceae</taxon>
        <taxon>Stachybotrys</taxon>
    </lineage>
</organism>
<dbReference type="HOGENOM" id="CLU_022442_0_0_1"/>
<reference evidence="2 3" key="1">
    <citation type="journal article" date="2014" name="BMC Genomics">
        <title>Comparative genome sequencing reveals chemotype-specific gene clusters in the toxigenic black mold Stachybotrys.</title>
        <authorList>
            <person name="Semeiks J."/>
            <person name="Borek D."/>
            <person name="Otwinowski Z."/>
            <person name="Grishin N.V."/>
        </authorList>
    </citation>
    <scope>NUCLEOTIDE SEQUENCE [LARGE SCALE GENOMIC DNA]</scope>
    <source>
        <strain evidence="3">CBS 109288 / IBT 7711</strain>
    </source>
</reference>
<evidence type="ECO:0000313" key="3">
    <source>
        <dbReference type="Proteomes" id="UP000028045"/>
    </source>
</evidence>
<gene>
    <name evidence="2" type="ORF">S7711_10816</name>
</gene>
<dbReference type="Proteomes" id="UP000028045">
    <property type="component" value="Unassembled WGS sequence"/>
</dbReference>
<dbReference type="OrthoDB" id="2338662at2759"/>
<dbReference type="EMBL" id="KL647898">
    <property type="protein sequence ID" value="KEY73228.1"/>
    <property type="molecule type" value="Genomic_DNA"/>
</dbReference>
<dbReference type="InterPro" id="IPR017853">
    <property type="entry name" value="GH"/>
</dbReference>
<name>A0A084B6P9_STACB</name>
<accession>A0A084B6P9</accession>
<evidence type="ECO:0000256" key="1">
    <source>
        <dbReference type="SAM" id="MobiDB-lite"/>
    </source>
</evidence>
<keyword evidence="3" id="KW-1185">Reference proteome</keyword>
<dbReference type="AlphaFoldDB" id="A0A084B6P9"/>
<evidence type="ECO:0000313" key="2">
    <source>
        <dbReference type="EMBL" id="KEY73228.1"/>
    </source>
</evidence>